<dbReference type="InterPro" id="IPR013783">
    <property type="entry name" value="Ig-like_fold"/>
</dbReference>
<proteinExistence type="predicted"/>
<evidence type="ECO:0000313" key="2">
    <source>
        <dbReference type="EMBL" id="SDT74904.1"/>
    </source>
</evidence>
<dbReference type="Gene3D" id="2.60.40.10">
    <property type="entry name" value="Immunoglobulins"/>
    <property type="match status" value="2"/>
</dbReference>
<dbReference type="OrthoDB" id="3439746at2"/>
<organism evidence="2 3">
    <name type="scientific">Actinoplanes derwentensis</name>
    <dbReference type="NCBI Taxonomy" id="113562"/>
    <lineage>
        <taxon>Bacteria</taxon>
        <taxon>Bacillati</taxon>
        <taxon>Actinomycetota</taxon>
        <taxon>Actinomycetes</taxon>
        <taxon>Micromonosporales</taxon>
        <taxon>Micromonosporaceae</taxon>
        <taxon>Actinoplanes</taxon>
    </lineage>
</organism>
<name>A0A1H2CX14_9ACTN</name>
<feature type="signal peptide" evidence="1">
    <location>
        <begin position="1"/>
        <end position="28"/>
    </location>
</feature>
<accession>A0A1H2CX14</accession>
<dbReference type="GO" id="GO:0005975">
    <property type="term" value="P:carbohydrate metabolic process"/>
    <property type="evidence" value="ECO:0007669"/>
    <property type="project" value="UniProtKB-ARBA"/>
</dbReference>
<evidence type="ECO:0000256" key="1">
    <source>
        <dbReference type="SAM" id="SignalP"/>
    </source>
</evidence>
<evidence type="ECO:0008006" key="4">
    <source>
        <dbReference type="Google" id="ProtNLM"/>
    </source>
</evidence>
<feature type="chain" id="PRO_5009271610" description="Ig-like domain (Group 3)" evidence="1">
    <location>
        <begin position="29"/>
        <end position="717"/>
    </location>
</feature>
<keyword evidence="1" id="KW-0732">Signal</keyword>
<keyword evidence="3" id="KW-1185">Reference proteome</keyword>
<protein>
    <recommendedName>
        <fullName evidence="4">Ig-like domain (Group 3)</fullName>
    </recommendedName>
</protein>
<dbReference type="AlphaFoldDB" id="A0A1H2CX14"/>
<gene>
    <name evidence="2" type="ORF">SAMN04489716_7132</name>
</gene>
<evidence type="ECO:0000313" key="3">
    <source>
        <dbReference type="Proteomes" id="UP000198688"/>
    </source>
</evidence>
<dbReference type="EMBL" id="LT629758">
    <property type="protein sequence ID" value="SDT74904.1"/>
    <property type="molecule type" value="Genomic_DNA"/>
</dbReference>
<dbReference type="Proteomes" id="UP000198688">
    <property type="component" value="Chromosome I"/>
</dbReference>
<sequence>MARLITLLTTSALICGSTLALTATPALAAIEAPAGLLTAGQACTTTAPGPYLSPRRLNDSAAVVLQGTFAGGVTGQELQADFQVWDVTSPDDPQQWLRGVGTANNRVYVQLEDDAKQLDGVTYGWRVRVLDPAGTASPWSGTCYFTVDRDGGAAPTVTSDDYPAGSWDSAHGAIGVPGTFTFATTSDDTVGYYYRLSASELSEDNPWRTIPTDGGPATLSWTPTVAGSHWLTVYAVDRAGNYSVAAHHEFSVTETRPSIFTAAYPDYSGTLKYNVGVPADWQFTSNIADTTGFAWRIDGDGPSGTVSVAAREREATTSITPVKAGKQTLYVRSRTADGKVHAERAYEFLVDDGPRLTGDIDRSVIIGSTLRFHLEPRRPKVTSYVYWFSVSGQPGPKRTLKAGSTGSADLAVAANELNLGGLWVQSLSSDGTLSVPRWGHFSISGASPGVSRSGGDATGQTAVFTARTLMTGVVAYDVVFNGDATTRRTVKPNADGSATIRFVPLRSGYNWLNVTARNAAGVTTSNGGTSWQVTASPALRSTSRPVISGAVAVGGTVRASAGGWTPAPGSYRYQWAANGTAIKGATGATYVIPASVLGKRLTVTVIADRVGHPSGTAVATATPAVVKGAAPKATTRPTISGTAKAGKTLTARVGVWSPKAGSYRYEWRVNGKLLKTTTKTLKLTASMKGKKITVTVVALRPGHLNGRATSKAVTVRK</sequence>
<dbReference type="Gene3D" id="2.60.40.2700">
    <property type="match status" value="2"/>
</dbReference>
<reference evidence="2 3" key="1">
    <citation type="submission" date="2016-10" db="EMBL/GenBank/DDBJ databases">
        <authorList>
            <person name="de Groot N.N."/>
        </authorList>
    </citation>
    <scope>NUCLEOTIDE SEQUENCE [LARGE SCALE GENOMIC DNA]</scope>
    <source>
        <strain evidence="2 3">DSM 43941</strain>
    </source>
</reference>
<dbReference type="STRING" id="113562.SAMN04489716_7132"/>
<dbReference type="RefSeq" id="WP_092551280.1">
    <property type="nucleotide sequence ID" value="NZ_BOMJ01000050.1"/>
</dbReference>